<dbReference type="Proteomes" id="UP000176853">
    <property type="component" value="Unassembled WGS sequence"/>
</dbReference>
<dbReference type="NCBIfam" id="TIGR00621">
    <property type="entry name" value="ssb"/>
    <property type="match status" value="1"/>
</dbReference>
<proteinExistence type="inferred from homology"/>
<organism evidence="5 6">
    <name type="scientific">candidate division WWE3 bacterium RIFCSPHIGHO2_01_FULL_43_9</name>
    <dbReference type="NCBI Taxonomy" id="1802618"/>
    <lineage>
        <taxon>Bacteria</taxon>
        <taxon>Katanobacteria</taxon>
    </lineage>
</organism>
<dbReference type="GO" id="GO:0006260">
    <property type="term" value="P:DNA replication"/>
    <property type="evidence" value="ECO:0007669"/>
    <property type="project" value="InterPro"/>
</dbReference>
<feature type="region of interest" description="Disordered" evidence="4">
    <location>
        <begin position="116"/>
        <end position="146"/>
    </location>
</feature>
<dbReference type="CDD" id="cd04496">
    <property type="entry name" value="SSB_OBF"/>
    <property type="match status" value="1"/>
</dbReference>
<comment type="caution">
    <text evidence="2">Lacks conserved residue(s) required for the propagation of feature annotation.</text>
</comment>
<name>A0A1F4V5S3_UNCKA</name>
<evidence type="ECO:0000256" key="1">
    <source>
        <dbReference type="ARBA" id="ARBA00023125"/>
    </source>
</evidence>
<protein>
    <recommendedName>
        <fullName evidence="2 3">Single-stranded DNA-binding protein</fullName>
        <shortName evidence="2">SSB</shortName>
    </recommendedName>
</protein>
<keyword evidence="1 2" id="KW-0238">DNA-binding</keyword>
<dbReference type="PANTHER" id="PTHR10302">
    <property type="entry name" value="SINGLE-STRANDED DNA-BINDING PROTEIN"/>
    <property type="match status" value="1"/>
</dbReference>
<dbReference type="InterPro" id="IPR012340">
    <property type="entry name" value="NA-bd_OB-fold"/>
</dbReference>
<evidence type="ECO:0000256" key="4">
    <source>
        <dbReference type="SAM" id="MobiDB-lite"/>
    </source>
</evidence>
<gene>
    <name evidence="5" type="ORF">A2709_01470</name>
</gene>
<dbReference type="Pfam" id="PF00436">
    <property type="entry name" value="SSB"/>
    <property type="match status" value="1"/>
</dbReference>
<evidence type="ECO:0000256" key="2">
    <source>
        <dbReference type="HAMAP-Rule" id="MF_00984"/>
    </source>
</evidence>
<comment type="subunit">
    <text evidence="2">Homotetramer.</text>
</comment>
<dbReference type="PROSITE" id="PS50935">
    <property type="entry name" value="SSB"/>
    <property type="match status" value="1"/>
</dbReference>
<dbReference type="EMBL" id="MEVB01000015">
    <property type="protein sequence ID" value="OGC52529.1"/>
    <property type="molecule type" value="Genomic_DNA"/>
</dbReference>
<comment type="caution">
    <text evidence="5">The sequence shown here is derived from an EMBL/GenBank/DDBJ whole genome shotgun (WGS) entry which is preliminary data.</text>
</comment>
<dbReference type="AlphaFoldDB" id="A0A1F4V5S3"/>
<dbReference type="PIRSF" id="PIRSF002070">
    <property type="entry name" value="SSB"/>
    <property type="match status" value="1"/>
</dbReference>
<evidence type="ECO:0000313" key="6">
    <source>
        <dbReference type="Proteomes" id="UP000176853"/>
    </source>
</evidence>
<dbReference type="Gene3D" id="2.40.50.140">
    <property type="entry name" value="Nucleic acid-binding proteins"/>
    <property type="match status" value="1"/>
</dbReference>
<evidence type="ECO:0000256" key="3">
    <source>
        <dbReference type="PIRNR" id="PIRNR002070"/>
    </source>
</evidence>
<dbReference type="GO" id="GO:0003697">
    <property type="term" value="F:single-stranded DNA binding"/>
    <property type="evidence" value="ECO:0007669"/>
    <property type="project" value="UniProtKB-UniRule"/>
</dbReference>
<dbReference type="HAMAP" id="MF_00984">
    <property type="entry name" value="SSB"/>
    <property type="match status" value="1"/>
</dbReference>
<accession>A0A1F4V5S3</accession>
<reference evidence="5 6" key="1">
    <citation type="journal article" date="2016" name="Nat. Commun.">
        <title>Thousands of microbial genomes shed light on interconnected biogeochemical processes in an aquifer system.</title>
        <authorList>
            <person name="Anantharaman K."/>
            <person name="Brown C.T."/>
            <person name="Hug L.A."/>
            <person name="Sharon I."/>
            <person name="Castelle C.J."/>
            <person name="Probst A.J."/>
            <person name="Thomas B.C."/>
            <person name="Singh A."/>
            <person name="Wilkins M.J."/>
            <person name="Karaoz U."/>
            <person name="Brodie E.L."/>
            <person name="Williams K.H."/>
            <person name="Hubbard S.S."/>
            <person name="Banfield J.F."/>
        </authorList>
    </citation>
    <scope>NUCLEOTIDE SEQUENCE [LARGE SCALE GENOMIC DNA]</scope>
</reference>
<evidence type="ECO:0000313" key="5">
    <source>
        <dbReference type="EMBL" id="OGC52529.1"/>
    </source>
</evidence>
<dbReference type="GO" id="GO:0009295">
    <property type="term" value="C:nucleoid"/>
    <property type="evidence" value="ECO:0007669"/>
    <property type="project" value="TreeGrafter"/>
</dbReference>
<dbReference type="PANTHER" id="PTHR10302:SF27">
    <property type="entry name" value="SINGLE-STRANDED DNA-BINDING PROTEIN"/>
    <property type="match status" value="1"/>
</dbReference>
<dbReference type="SUPFAM" id="SSF50249">
    <property type="entry name" value="Nucleic acid-binding proteins"/>
    <property type="match status" value="1"/>
</dbReference>
<sequence>MEEKMARSLNKVILIGNLTRDVELRYTPQGTPIAAFGVATNRQWKVGDQVKEATEFHNIVAWNKLGELCSQLLAKGSRVYVEGRLQTRDWVDQTGNKRYRTEIIIDEMIYLGGKAKSGDTTEEGASAAPSEHSSVDPDLGDLADLNIDDVLGDNTAAK</sequence>
<dbReference type="InterPro" id="IPR011344">
    <property type="entry name" value="ssDNA-bd"/>
</dbReference>
<dbReference type="InterPro" id="IPR000424">
    <property type="entry name" value="Primosome_PriB/ssb"/>
</dbReference>